<gene>
    <name evidence="1" type="ORF">ACFSJ0_11040</name>
</gene>
<dbReference type="Proteomes" id="UP001597097">
    <property type="component" value="Unassembled WGS sequence"/>
</dbReference>
<keyword evidence="2" id="KW-1185">Reference proteome</keyword>
<dbReference type="CDD" id="cd00756">
    <property type="entry name" value="MoaE"/>
    <property type="match status" value="1"/>
</dbReference>
<sequence length="149" mass="15932">MSTTPYCLLTEAPLSLDEVMGAVTWPGQGGTVVFVGYVRDNNEGRSVTRLEYEAYGTMAQNSLVDIVARCEGTAENVRVAVAHRTGSLQVGEVVVIIAASAPHRGEAFHAARLCAELLKAETPIWKKEIGPDGEEWIGAPDDLSVTSTD</sequence>
<dbReference type="RefSeq" id="WP_219531966.1">
    <property type="nucleotide sequence ID" value="NZ_JAHKRM010000012.1"/>
</dbReference>
<reference evidence="2" key="1">
    <citation type="journal article" date="2019" name="Int. J. Syst. Evol. Microbiol.">
        <title>The Global Catalogue of Microorganisms (GCM) 10K type strain sequencing project: providing services to taxonomists for standard genome sequencing and annotation.</title>
        <authorList>
            <consortium name="The Broad Institute Genomics Platform"/>
            <consortium name="The Broad Institute Genome Sequencing Center for Infectious Disease"/>
            <person name="Wu L."/>
            <person name="Ma J."/>
        </authorList>
    </citation>
    <scope>NUCLEOTIDE SEQUENCE [LARGE SCALE GENOMIC DNA]</scope>
    <source>
        <strain evidence="2">CGMCC 1.15399</strain>
    </source>
</reference>
<dbReference type="Pfam" id="PF02391">
    <property type="entry name" value="MoaE"/>
    <property type="match status" value="1"/>
</dbReference>
<comment type="caution">
    <text evidence="1">The sequence shown here is derived from an EMBL/GenBank/DDBJ whole genome shotgun (WGS) entry which is preliminary data.</text>
</comment>
<proteinExistence type="predicted"/>
<dbReference type="PANTHER" id="PTHR23404">
    <property type="entry name" value="MOLYBDOPTERIN SYNTHASE RELATED"/>
    <property type="match status" value="1"/>
</dbReference>
<evidence type="ECO:0000313" key="2">
    <source>
        <dbReference type="Proteomes" id="UP001597097"/>
    </source>
</evidence>
<name>A0ABW4G476_9ACTN</name>
<accession>A0ABW4G476</accession>
<evidence type="ECO:0000313" key="1">
    <source>
        <dbReference type="EMBL" id="MFD1537572.1"/>
    </source>
</evidence>
<dbReference type="EMBL" id="JBHUCM010000011">
    <property type="protein sequence ID" value="MFD1537572.1"/>
    <property type="molecule type" value="Genomic_DNA"/>
</dbReference>
<dbReference type="InterPro" id="IPR003448">
    <property type="entry name" value="Mopterin_biosynth_MoaE"/>
</dbReference>
<protein>
    <submittedName>
        <fullName evidence="1">Molybdenum cofactor biosynthesis protein MoaE</fullName>
    </submittedName>
</protein>
<organism evidence="1 2">
    <name type="scientific">Nonomuraea guangzhouensis</name>
    <dbReference type="NCBI Taxonomy" id="1291555"/>
    <lineage>
        <taxon>Bacteria</taxon>
        <taxon>Bacillati</taxon>
        <taxon>Actinomycetota</taxon>
        <taxon>Actinomycetes</taxon>
        <taxon>Streptosporangiales</taxon>
        <taxon>Streptosporangiaceae</taxon>
        <taxon>Nonomuraea</taxon>
    </lineage>
</organism>